<name>A0A1G1ZFX0_9BACT</name>
<reference evidence="1 2" key="1">
    <citation type="journal article" date="2016" name="Nat. Commun.">
        <title>Thousands of microbial genomes shed light on interconnected biogeochemical processes in an aquifer system.</title>
        <authorList>
            <person name="Anantharaman K."/>
            <person name="Brown C.T."/>
            <person name="Hug L.A."/>
            <person name="Sharon I."/>
            <person name="Castelle C.J."/>
            <person name="Probst A.J."/>
            <person name="Thomas B.C."/>
            <person name="Singh A."/>
            <person name="Wilkins M.J."/>
            <person name="Karaoz U."/>
            <person name="Brodie E.L."/>
            <person name="Williams K.H."/>
            <person name="Hubbard S.S."/>
            <person name="Banfield J.F."/>
        </authorList>
    </citation>
    <scope>NUCLEOTIDE SEQUENCE [LARGE SCALE GENOMIC DNA]</scope>
</reference>
<dbReference type="Proteomes" id="UP000177960">
    <property type="component" value="Unassembled WGS sequence"/>
</dbReference>
<comment type="caution">
    <text evidence="1">The sequence shown here is derived from an EMBL/GenBank/DDBJ whole genome shotgun (WGS) entry which is preliminary data.</text>
</comment>
<gene>
    <name evidence="1" type="ORF">A3B92_01435</name>
</gene>
<dbReference type="AlphaFoldDB" id="A0A1G1ZFX0"/>
<protein>
    <submittedName>
        <fullName evidence="1">Uncharacterized protein</fullName>
    </submittedName>
</protein>
<organism evidence="1 2">
    <name type="scientific">Candidatus Harrisonbacteria bacterium RIFCSPHIGHO2_02_FULL_42_16</name>
    <dbReference type="NCBI Taxonomy" id="1798404"/>
    <lineage>
        <taxon>Bacteria</taxon>
        <taxon>Candidatus Harrisoniibacteriota</taxon>
    </lineage>
</organism>
<proteinExistence type="predicted"/>
<accession>A0A1G1ZFX0</accession>
<evidence type="ECO:0000313" key="2">
    <source>
        <dbReference type="Proteomes" id="UP000177960"/>
    </source>
</evidence>
<evidence type="ECO:0000313" key="1">
    <source>
        <dbReference type="EMBL" id="OGY63434.1"/>
    </source>
</evidence>
<dbReference type="EMBL" id="MHJG01000022">
    <property type="protein sequence ID" value="OGY63434.1"/>
    <property type="molecule type" value="Genomic_DNA"/>
</dbReference>
<sequence length="71" mass="8144">MTVITIPKKLAQKGDLVLIPRGEYEEFLRLKKQKSFFKLDKDLQESLRQVARGETFGAFSSVKELKKSLEG</sequence>
<dbReference type="STRING" id="1798404.A3B92_01435"/>